<name>A0A813ZNN6_9BILA</name>
<evidence type="ECO:0000256" key="12">
    <source>
        <dbReference type="SAM" id="MobiDB-lite"/>
    </source>
</evidence>
<sequence>MTDIAIRKCLHGLGEKTVTERKRQTEALIDLLCDNQTQILIDNNTKEAETKLITWDDLLREIRAHTIKELVTAKSKSTSGLNATQSTTAMARAASSSDIKFIEAMKLFKAFLVYANGRGPQLNSRDLIDCFLGILTSDSWLSCDIVLKELSRIFINDVLSMHKYCCDVKEQEWIDLCELYMSLYKSVDNNSSSSLKTSSFELDRSLYSTYLRTIVEKCVIYSDIELSTTNIREDFIEFLQLEIERMRHSTHFSVLENLLSMLNVWCHKFVYDLPLLILKVGETLFPTILAIWRKKCNENSKNEIIKFCRLQMTLHHPYQADIFDDDYKLNLWMKHLQDISDILLKEIDEICQKQQLTSRQHQNNFEIRSDLLHLSSSVFYQIPYEIVEENNEDIIEPSAKRTRYEYSTSATSVNTTQSSIIENGTQLKCFRRLFQSTDFYHQAAGFQILALQIERSMIISENDCTYYLTVIKRFLTEERRPCLLMNLLRCLLLMLNHKLVKKIDNLLPLIYPLLRQSTCESIVLQILFQSSSLISHDIDLLDISINSLISLQYILCRLIKDGNHNLTTNKKLHLLTKLMFDMEAVYLDSECDQVLTNTIEPTCEYTQIYSQILLQLCSIDLLPMDQSTCCQQASVISDKLEYEWSKRKYLKSFDDKSLQSTMKFKFLSNSNQFVLDSNIFNEFNLKYEKNVKFIINLKDKHPGVHYRLLIHLAFTGVHILNMIQSYFVIDTWNNKESNIYKSLEQITDNIHLLFDELPNETQLILNKKQFLPDYRQSFLHYLHSQILTVTSLLPLSSSLLIPCLTTFNIPHLIYIFLSPKMFVNIYDYLINYSLESADLALIPGVKCPLKNDDLEAHSKSYLLAEEILLSNGLQGIYDLLLLNEQHDRSSLFHHFIISKYSQLTYETTVRFFMKLIDDKLVEHIENIITDALDPFVFRQIFLFLQYFCSCSMIRILWRQSDFDFILDSFHHLFKLYRKDVCTCQILLELFEQFLMNFVFLSKDKLNKSESVIKIKKFIDAFWQIATIKTASEISTLNSASRQIVIRLKQILIEIYNDTTDEETTTVTSRINNDFTTLTCLLSDKSYLVRLTASQLCLDLFYEKYTFSQNDIECELMDVDNNDDNNTLFLYKLIGPYDIKQFDFDKSQQSHNLQFTIEFNRYLWKYRTIYRKLVTSVQQEQIYERLILNKDSIILICLLSKTSKYLERRCMFKLCELIYDKQLTIKECQRICEHLLKHGIDEHMEYIIQTWLDSGYNLKLFPYELLKFKTFGDYFKQYTHLIFPCYFLSNSYEFLVNTITFDQKLYIQKYLPNLLAHILPLMAAGKTNQTEDRIQAEKYQQLIEQLLTKTVYYQLVKQKLTQIVQQLLMTYWNDDNDQLLPEPIRPAYTKEAILKTFEYIKITFFASGTQQNTVKAMSFISLLTKTADINEILLYLSSYLLKTNSIHEQYRLLLILELFLNELLLNLHDLQLLSTSVLRDCTYLLLRYLNVTKNQSIQQYPLWYCELKIKIFDLLSAMLKQLVIMGLEYNSDNYMDYIPDLVLILIDHPSLTRSHIQLLIEQIYDFIKSKRTSIPLMNCLCFLIERENYRKYCPNIRINLVDFLDLINKTTPVKWLLTLFLQEINDAYVKGNEQSINTQSLNTIENVKCKLIKCISGNDRQLSTLAGKCLAKLNCFSSSKSCYDIDDQDDDSFNTIPLWILNDLTSSYLIDPNQFVVECSNRTARNLLLIDVGQELLKAHKENSNVVHYLQPFISQKKGVVTSALSEISTIDYDNLGILPVVHMASAESQWSLFNGLTSFKQWLNSIVDYLLLELKHNQVESGHKYAQVFIQLGQLCRLKIQLTKKLFPYLIYSLLLLPKNTNLQQNLSKHIQTLCEQLLSVAYNKQQQQQQEQNENQMSKSDYSQIASVLFRTINFLRQCHRNATAISTSTSTRSSNSSHTDNSNVTTTILNFENNFWLDLDYFQMAKCALAYNVNRSALIYVELWTTTQRSSLDTNDCSRQLYYSDLDLVHKINNSHPYRHDLIQMCVQLYSNLNEFDGFYGLEKNLSSLMEKPTGLHAVFEQVNNHWNESLFLQDQAAASNAKSSPSKIIQSLRLCGFNHLLEHYLNNLSTTIPTESKRTLYRIQLTSLLSTTKWEETKNLHSWHSESRQLNSSSIHDDILSLMYRQTKVPQLSTPILKLDLWSKLFDQYSTLKEKQQNSDCDLIRDCRLINVIDDCKESKLDSLPKLWLTYVDNDFDRNDELLLTRTAALVTLVQENNENILMKRTLLSNLLCERYINDFSSLFGAEGDHSILYLRGKVLCLRKMETSGEYLRQLIQHLSLSVNSSSINILRVKCQLLLCDWLLETRSDTPLSIRLQLEQIITDVEKQQGSSAEYAQVNFQSYLAMARFSDQEYERIDSLIKSAAYEGKRNLLHQSELEYEKVNKIEQGGKYARVLQRNLQLDKKELETIEQQRQVYLTLSLENYLKCLKLFSIHPSSSPLKKDKHRQIATTNQTSQSATTAATVLTNSAPEIMIASKCYSLWVKNIDKDGINSKMSEYLHDIPTHFFLPFVYQMAARMNLTGVSESSKKHSFYSILFSYLYRCVQDHPHHVLPVIFALANAHKDENIIQQQQQTGKGKQSHVVQLNDDLSSTDQRSKAAHSLIEKYSKTKPHMVDQMRKLNDAYIELANFDLQPGQKEKQNGTIYPLPKTLRLMQIQNYEHVAVPTVTIPVSLDCHYDKIPYVVRFEPKCRFVGGVNLPKRIQVLSSTGILLSQLVKGRDDLRQDAVMQQLFTVCNRLLAKDDLTRSKQLQIRTYKVVPLTQKSGVLQWCEGTITLGDYLCNLHTPGGAHQRYHPHDWPISDCRKKLQKVQNLTYEERAKVFMEICQHIKPVFRYFFFEYYPNATIWYNRKMAYAKSVATSSIVGYIVGLGDRHVQNILIDTQIGEVIHIDLGVAFDQGKILPVPETVPFRLSRDVIDGLGMCGTEGLFKKSCECTLELMRQYSDTILTIIEVFLYDPLYQWQISPQKAFHLQQQQRSTADTDQTINSTMQTPSRNGKGHTTYITTTNVNTIAKTVNEGTTDTNKLAERLLIGLRQKLQGFEGILQMTIKAHVNMLINEATSVENLSRLFAGWQPYL</sequence>
<keyword evidence="8" id="KW-0418">Kinase</keyword>
<dbReference type="SMART" id="SM01342">
    <property type="entry name" value="TAN"/>
    <property type="match status" value="1"/>
</dbReference>
<dbReference type="GO" id="GO:0005524">
    <property type="term" value="F:ATP binding"/>
    <property type="evidence" value="ECO:0007669"/>
    <property type="project" value="UniProtKB-KW"/>
</dbReference>
<organism evidence="16 18">
    <name type="scientific">Didymodactylos carnosus</name>
    <dbReference type="NCBI Taxonomy" id="1234261"/>
    <lineage>
        <taxon>Eukaryota</taxon>
        <taxon>Metazoa</taxon>
        <taxon>Spiralia</taxon>
        <taxon>Gnathifera</taxon>
        <taxon>Rotifera</taxon>
        <taxon>Eurotatoria</taxon>
        <taxon>Bdelloidea</taxon>
        <taxon>Philodinida</taxon>
        <taxon>Philodinidae</taxon>
        <taxon>Didymodactylos</taxon>
    </lineage>
</organism>
<evidence type="ECO:0000313" key="17">
    <source>
        <dbReference type="EMBL" id="CAF3683969.1"/>
    </source>
</evidence>
<keyword evidence="4" id="KW-0723">Serine/threonine-protein kinase</keyword>
<evidence type="ECO:0000256" key="5">
    <source>
        <dbReference type="ARBA" id="ARBA00022679"/>
    </source>
</evidence>
<keyword evidence="18" id="KW-1185">Reference proteome</keyword>
<feature type="domain" description="FAT" evidence="14">
    <location>
        <begin position="1965"/>
        <end position="2605"/>
    </location>
</feature>
<dbReference type="InterPro" id="IPR003152">
    <property type="entry name" value="FATC_dom"/>
</dbReference>
<gene>
    <name evidence="16" type="ORF">GPM918_LOCUS8667</name>
    <name evidence="17" type="ORF">SRO942_LOCUS8667</name>
</gene>
<evidence type="ECO:0000256" key="1">
    <source>
        <dbReference type="ARBA" id="ARBA00004123"/>
    </source>
</evidence>
<dbReference type="OrthoDB" id="381190at2759"/>
<dbReference type="Pfam" id="PF00454">
    <property type="entry name" value="PI3_PI4_kinase"/>
    <property type="match status" value="1"/>
</dbReference>
<evidence type="ECO:0000313" key="18">
    <source>
        <dbReference type="Proteomes" id="UP000663829"/>
    </source>
</evidence>
<keyword evidence="10" id="KW-0539">Nucleus</keyword>
<evidence type="ECO:0000256" key="7">
    <source>
        <dbReference type="ARBA" id="ARBA00022763"/>
    </source>
</evidence>
<dbReference type="Gene3D" id="3.30.1010.10">
    <property type="entry name" value="Phosphatidylinositol 3-kinase Catalytic Subunit, Chain A, domain 4"/>
    <property type="match status" value="1"/>
</dbReference>
<keyword evidence="7" id="KW-0227">DNA damage</keyword>
<dbReference type="InterPro" id="IPR021668">
    <property type="entry name" value="TAN"/>
</dbReference>
<evidence type="ECO:0000313" key="16">
    <source>
        <dbReference type="EMBL" id="CAF0901619.1"/>
    </source>
</evidence>
<evidence type="ECO:0000259" key="13">
    <source>
        <dbReference type="PROSITE" id="PS50290"/>
    </source>
</evidence>
<dbReference type="SUPFAM" id="SSF56112">
    <property type="entry name" value="Protein kinase-like (PK-like)"/>
    <property type="match status" value="1"/>
</dbReference>
<dbReference type="InterPro" id="IPR038980">
    <property type="entry name" value="ATM_plant"/>
</dbReference>
<evidence type="ECO:0000256" key="6">
    <source>
        <dbReference type="ARBA" id="ARBA00022741"/>
    </source>
</evidence>
<dbReference type="PANTHER" id="PTHR37079">
    <property type="entry name" value="SERINE/THREONINE-PROTEIN KINASE ATM"/>
    <property type="match status" value="1"/>
</dbReference>
<dbReference type="EMBL" id="CAJOBC010001534">
    <property type="protein sequence ID" value="CAF3683969.1"/>
    <property type="molecule type" value="Genomic_DNA"/>
</dbReference>
<comment type="similarity">
    <text evidence="2">Belongs to the PI3/PI4-kinase family. ATM subfamily.</text>
</comment>
<dbReference type="PROSITE" id="PS51190">
    <property type="entry name" value="FATC"/>
    <property type="match status" value="1"/>
</dbReference>
<keyword evidence="9" id="KW-0067">ATP-binding</keyword>
<dbReference type="SMART" id="SM00146">
    <property type="entry name" value="PI3Kc"/>
    <property type="match status" value="1"/>
</dbReference>
<comment type="subcellular location">
    <subcellularLocation>
        <location evidence="1">Nucleus</location>
    </subcellularLocation>
</comment>
<feature type="domain" description="PI3K/PI4K catalytic" evidence="13">
    <location>
        <begin position="2730"/>
        <end position="3046"/>
    </location>
</feature>
<dbReference type="Pfam" id="PF02260">
    <property type="entry name" value="FATC"/>
    <property type="match status" value="1"/>
</dbReference>
<dbReference type="PANTHER" id="PTHR37079:SF4">
    <property type="entry name" value="SERINE_THREONINE-PROTEIN KINASE ATM"/>
    <property type="match status" value="1"/>
</dbReference>
<accession>A0A813ZNN6</accession>
<evidence type="ECO:0000256" key="8">
    <source>
        <dbReference type="ARBA" id="ARBA00022777"/>
    </source>
</evidence>
<keyword evidence="6" id="KW-0547">Nucleotide-binding</keyword>
<comment type="caution">
    <text evidence="16">The sequence shown here is derived from an EMBL/GenBank/DDBJ whole genome shotgun (WGS) entry which is preliminary data.</text>
</comment>
<dbReference type="GO" id="GO:0005634">
    <property type="term" value="C:nucleus"/>
    <property type="evidence" value="ECO:0007669"/>
    <property type="project" value="UniProtKB-SubCell"/>
</dbReference>
<dbReference type="EMBL" id="CAJNOQ010001534">
    <property type="protein sequence ID" value="CAF0901619.1"/>
    <property type="molecule type" value="Genomic_DNA"/>
</dbReference>
<dbReference type="InterPro" id="IPR000403">
    <property type="entry name" value="PI3/4_kinase_cat_dom"/>
</dbReference>
<dbReference type="InterPro" id="IPR011009">
    <property type="entry name" value="Kinase-like_dom_sf"/>
</dbReference>
<evidence type="ECO:0000256" key="10">
    <source>
        <dbReference type="ARBA" id="ARBA00023242"/>
    </source>
</evidence>
<dbReference type="SMART" id="SM01343">
    <property type="entry name" value="FATC"/>
    <property type="match status" value="1"/>
</dbReference>
<dbReference type="InterPro" id="IPR018936">
    <property type="entry name" value="PI3/4_kinase_CS"/>
</dbReference>
<reference evidence="16" key="1">
    <citation type="submission" date="2021-02" db="EMBL/GenBank/DDBJ databases">
        <authorList>
            <person name="Nowell W R."/>
        </authorList>
    </citation>
    <scope>NUCLEOTIDE SEQUENCE</scope>
</reference>
<protein>
    <recommendedName>
        <fullName evidence="3">non-specific serine/threonine protein kinase</fullName>
        <ecNumber evidence="3">2.7.11.1</ecNumber>
    </recommendedName>
</protein>
<dbReference type="GO" id="GO:0006281">
    <property type="term" value="P:DNA repair"/>
    <property type="evidence" value="ECO:0007669"/>
    <property type="project" value="InterPro"/>
</dbReference>
<dbReference type="Proteomes" id="UP000663829">
    <property type="component" value="Unassembled WGS sequence"/>
</dbReference>
<dbReference type="PROSITE" id="PS00915">
    <property type="entry name" value="PI3_4_KINASE_1"/>
    <property type="match status" value="1"/>
</dbReference>
<feature type="compositionally biased region" description="Polar residues" evidence="12">
    <location>
        <begin position="3022"/>
        <end position="3039"/>
    </location>
</feature>
<feature type="region of interest" description="Disordered" evidence="12">
    <location>
        <begin position="3022"/>
        <end position="3044"/>
    </location>
</feature>
<feature type="domain" description="FATC" evidence="15">
    <location>
        <begin position="3089"/>
        <end position="3121"/>
    </location>
</feature>
<dbReference type="Gene3D" id="1.10.1070.11">
    <property type="entry name" value="Phosphatidylinositol 3-/4-kinase, catalytic domain"/>
    <property type="match status" value="1"/>
</dbReference>
<dbReference type="Proteomes" id="UP000681722">
    <property type="component" value="Unassembled WGS sequence"/>
</dbReference>
<dbReference type="InterPro" id="IPR014009">
    <property type="entry name" value="PIK_FAT"/>
</dbReference>
<proteinExistence type="inferred from homology"/>
<keyword evidence="5" id="KW-0808">Transferase</keyword>
<evidence type="ECO:0000256" key="9">
    <source>
        <dbReference type="ARBA" id="ARBA00022840"/>
    </source>
</evidence>
<dbReference type="GO" id="GO:0004674">
    <property type="term" value="F:protein serine/threonine kinase activity"/>
    <property type="evidence" value="ECO:0007669"/>
    <property type="project" value="UniProtKB-KW"/>
</dbReference>
<evidence type="ECO:0000259" key="14">
    <source>
        <dbReference type="PROSITE" id="PS51189"/>
    </source>
</evidence>
<dbReference type="InterPro" id="IPR044107">
    <property type="entry name" value="PIKKc_ATM"/>
</dbReference>
<dbReference type="PROSITE" id="PS00916">
    <property type="entry name" value="PI3_4_KINASE_2"/>
    <property type="match status" value="1"/>
</dbReference>
<evidence type="ECO:0000256" key="4">
    <source>
        <dbReference type="ARBA" id="ARBA00022527"/>
    </source>
</evidence>
<dbReference type="EC" id="2.7.11.1" evidence="3"/>
<evidence type="ECO:0000256" key="2">
    <source>
        <dbReference type="ARBA" id="ARBA00010769"/>
    </source>
</evidence>
<evidence type="ECO:0000256" key="3">
    <source>
        <dbReference type="ARBA" id="ARBA00012513"/>
    </source>
</evidence>
<evidence type="ECO:0000256" key="11">
    <source>
        <dbReference type="ARBA" id="ARBA00047899"/>
    </source>
</evidence>
<comment type="catalytic activity">
    <reaction evidence="11">
        <text>L-threonyl-[protein] + ATP = O-phospho-L-threonyl-[protein] + ADP + H(+)</text>
        <dbReference type="Rhea" id="RHEA:46608"/>
        <dbReference type="Rhea" id="RHEA-COMP:11060"/>
        <dbReference type="Rhea" id="RHEA-COMP:11605"/>
        <dbReference type="ChEBI" id="CHEBI:15378"/>
        <dbReference type="ChEBI" id="CHEBI:30013"/>
        <dbReference type="ChEBI" id="CHEBI:30616"/>
        <dbReference type="ChEBI" id="CHEBI:61977"/>
        <dbReference type="ChEBI" id="CHEBI:456216"/>
        <dbReference type="EC" id="2.7.11.1"/>
    </reaction>
</comment>
<evidence type="ECO:0000259" key="15">
    <source>
        <dbReference type="PROSITE" id="PS51190"/>
    </source>
</evidence>
<dbReference type="InterPro" id="IPR036940">
    <property type="entry name" value="PI3/4_kinase_cat_sf"/>
</dbReference>
<dbReference type="PROSITE" id="PS51189">
    <property type="entry name" value="FAT"/>
    <property type="match status" value="1"/>
</dbReference>
<dbReference type="CDD" id="cd05171">
    <property type="entry name" value="PIKKc_ATM"/>
    <property type="match status" value="1"/>
</dbReference>
<dbReference type="PROSITE" id="PS50290">
    <property type="entry name" value="PI3_4_KINASE_3"/>
    <property type="match status" value="1"/>
</dbReference>